<reference evidence="1 2" key="2">
    <citation type="submission" date="2008-04" db="EMBL/GenBank/DDBJ databases">
        <authorList>
            <person name="Fulton L."/>
            <person name="Clifton S."/>
            <person name="Fulton B."/>
            <person name="Xu J."/>
            <person name="Minx P."/>
            <person name="Pepin K.H."/>
            <person name="Johnson M."/>
            <person name="Thiruvilangam P."/>
            <person name="Bhonagiri V."/>
            <person name="Nash W.E."/>
            <person name="Mardis E.R."/>
            <person name="Wilson R.K."/>
        </authorList>
    </citation>
    <scope>NUCLEOTIDE SEQUENCE [LARGE SCALE GENOMIC DNA]</scope>
    <source>
        <strain evidence="1 2">DSM 17136</strain>
    </source>
</reference>
<dbReference type="Proteomes" id="UP000003146">
    <property type="component" value="Unassembled WGS sequence"/>
</dbReference>
<comment type="caution">
    <text evidence="1">The sequence shown here is derived from an EMBL/GenBank/DDBJ whole genome shotgun (WGS) entry which is preliminary data.</text>
</comment>
<name>B3JPS7_9BACT</name>
<accession>B3JPS7</accession>
<organism evidence="1 2">
    <name type="scientific">Phocaeicola coprocola DSM 17136</name>
    <dbReference type="NCBI Taxonomy" id="470145"/>
    <lineage>
        <taxon>Bacteria</taxon>
        <taxon>Pseudomonadati</taxon>
        <taxon>Bacteroidota</taxon>
        <taxon>Bacteroidia</taxon>
        <taxon>Bacteroidales</taxon>
        <taxon>Bacteroidaceae</taxon>
        <taxon>Phocaeicola</taxon>
    </lineage>
</organism>
<dbReference type="AlphaFoldDB" id="B3JPS7"/>
<dbReference type="RefSeq" id="WP_007567121.1">
    <property type="nucleotide sequence ID" value="NZ_DS981458.1"/>
</dbReference>
<dbReference type="HOGENOM" id="CLU_2116055_0_0_10"/>
<protein>
    <submittedName>
        <fullName evidence="1">Uncharacterized protein</fullName>
    </submittedName>
</protein>
<evidence type="ECO:0000313" key="1">
    <source>
        <dbReference type="EMBL" id="EDU99035.1"/>
    </source>
</evidence>
<proteinExistence type="predicted"/>
<evidence type="ECO:0000313" key="2">
    <source>
        <dbReference type="Proteomes" id="UP000003146"/>
    </source>
</evidence>
<sequence length="114" mass="13609">MENTKTGTRITIKVSYSFKSIVRSFQLPEDSCLYKYFVENNHIITRDNKLLRNGIPELDEQVKELAQNNIEMQSDYMHDGHPMDILVWRNDKPVYFIKDYFSENEIQEIITKML</sequence>
<reference evidence="1 2" key="1">
    <citation type="submission" date="2008-04" db="EMBL/GenBank/DDBJ databases">
        <title>Draft genome sequence of Bacteroides coprocola (DSM 17136).</title>
        <authorList>
            <person name="Sudarsanam P."/>
            <person name="Ley R."/>
            <person name="Guruge J."/>
            <person name="Turnbaugh P.J."/>
            <person name="Mahowald M."/>
            <person name="Liep D."/>
            <person name="Gordon J."/>
        </authorList>
    </citation>
    <scope>NUCLEOTIDE SEQUENCE [LARGE SCALE GENOMIC DNA]</scope>
    <source>
        <strain evidence="1 2">DSM 17136</strain>
    </source>
</reference>
<gene>
    <name evidence="1" type="ORF">BACCOP_03959</name>
</gene>
<dbReference type="EMBL" id="ABIY02000123">
    <property type="protein sequence ID" value="EDU99035.1"/>
    <property type="molecule type" value="Genomic_DNA"/>
</dbReference>
<dbReference type="STRING" id="470145.BACCOP_03959"/>